<dbReference type="InterPro" id="IPR050695">
    <property type="entry name" value="N-acetylmuramoyl_amidase_3"/>
</dbReference>
<evidence type="ECO:0000256" key="2">
    <source>
        <dbReference type="SAM" id="MobiDB-lite"/>
    </source>
</evidence>
<dbReference type="EMBL" id="JBHUHQ010000021">
    <property type="protein sequence ID" value="MFD2046002.1"/>
    <property type="molecule type" value="Genomic_DNA"/>
</dbReference>
<organism evidence="4 5">
    <name type="scientific">Ornithinibacillus salinisoli</name>
    <dbReference type="NCBI Taxonomy" id="1848459"/>
    <lineage>
        <taxon>Bacteria</taxon>
        <taxon>Bacillati</taxon>
        <taxon>Bacillota</taxon>
        <taxon>Bacilli</taxon>
        <taxon>Bacillales</taxon>
        <taxon>Bacillaceae</taxon>
        <taxon>Ornithinibacillus</taxon>
    </lineage>
</organism>
<accession>A0ABW4W612</accession>
<evidence type="ECO:0000256" key="1">
    <source>
        <dbReference type="ARBA" id="ARBA00022801"/>
    </source>
</evidence>
<reference evidence="5" key="1">
    <citation type="journal article" date="2019" name="Int. J. Syst. Evol. Microbiol.">
        <title>The Global Catalogue of Microorganisms (GCM) 10K type strain sequencing project: providing services to taxonomists for standard genome sequencing and annotation.</title>
        <authorList>
            <consortium name="The Broad Institute Genomics Platform"/>
            <consortium name="The Broad Institute Genome Sequencing Center for Infectious Disease"/>
            <person name="Wu L."/>
            <person name="Ma J."/>
        </authorList>
    </citation>
    <scope>NUCLEOTIDE SEQUENCE [LARGE SCALE GENOMIC DNA]</scope>
    <source>
        <strain evidence="5">R28</strain>
    </source>
</reference>
<keyword evidence="5" id="KW-1185">Reference proteome</keyword>
<dbReference type="InterPro" id="IPR002508">
    <property type="entry name" value="MurNAc-LAA_cat"/>
</dbReference>
<dbReference type="Pfam" id="PF01520">
    <property type="entry name" value="Amidase_3"/>
    <property type="match status" value="1"/>
</dbReference>
<dbReference type="EC" id="3.5.1.28" evidence="4"/>
<evidence type="ECO:0000259" key="3">
    <source>
        <dbReference type="PROSITE" id="PS51724"/>
    </source>
</evidence>
<proteinExistence type="predicted"/>
<dbReference type="PROSITE" id="PS51724">
    <property type="entry name" value="SPOR"/>
    <property type="match status" value="1"/>
</dbReference>
<dbReference type="SUPFAM" id="SSF53187">
    <property type="entry name" value="Zn-dependent exopeptidases"/>
    <property type="match status" value="1"/>
</dbReference>
<evidence type="ECO:0000313" key="5">
    <source>
        <dbReference type="Proteomes" id="UP001597383"/>
    </source>
</evidence>
<dbReference type="Proteomes" id="UP001597383">
    <property type="component" value="Unassembled WGS sequence"/>
</dbReference>
<evidence type="ECO:0000313" key="4">
    <source>
        <dbReference type="EMBL" id="MFD2046002.1"/>
    </source>
</evidence>
<dbReference type="RefSeq" id="WP_377557059.1">
    <property type="nucleotide sequence ID" value="NZ_JBHUHQ010000021.1"/>
</dbReference>
<sequence>MTKRIDDPGHGGADPGAQANGIKEKEYTLEAAKYVNSRLKELGIDSDMTRTADVTLDQKDRTAKTSRYAKGISHHYNAGGGAGAEFIHSIYADGKFEKLLAKEFKKAGYPLRPNTIYTRKWGSQDYYFMHRETGNCRVTIVEYDFVDGPNAAKLKNKSYREGMYECVVKAVCIEEGVKYKAVKELTPPKSKGRPEPTDNDRWRIQSGLFDDAESYAKAIDKLEDEYGWLLHEKANSTELNPRYRIVTGLFTGKNVAEYYAEELRKEFGWLVSVIPR</sequence>
<feature type="domain" description="SPOR" evidence="3">
    <location>
        <begin position="196"/>
        <end position="276"/>
    </location>
</feature>
<dbReference type="InterPro" id="IPR007730">
    <property type="entry name" value="SPOR-like_dom"/>
</dbReference>
<gene>
    <name evidence="4" type="ORF">ACFSJF_17120</name>
</gene>
<dbReference type="PANTHER" id="PTHR30404:SF0">
    <property type="entry name" value="N-ACETYLMURAMOYL-L-ALANINE AMIDASE AMIC"/>
    <property type="match status" value="1"/>
</dbReference>
<dbReference type="PANTHER" id="PTHR30404">
    <property type="entry name" value="N-ACETYLMURAMOYL-L-ALANINE AMIDASE"/>
    <property type="match status" value="1"/>
</dbReference>
<protein>
    <submittedName>
        <fullName evidence="4">N-acetylmuramoyl-L-alanine amidase</fullName>
        <ecNumber evidence="4">3.5.1.28</ecNumber>
    </submittedName>
</protein>
<comment type="caution">
    <text evidence="4">The sequence shown here is derived from an EMBL/GenBank/DDBJ whole genome shotgun (WGS) entry which is preliminary data.</text>
</comment>
<dbReference type="Gene3D" id="3.40.630.40">
    <property type="entry name" value="Zn-dependent exopeptidases"/>
    <property type="match status" value="1"/>
</dbReference>
<name>A0ABW4W612_9BACI</name>
<dbReference type="CDD" id="cd02696">
    <property type="entry name" value="MurNAc-LAA"/>
    <property type="match status" value="1"/>
</dbReference>
<feature type="region of interest" description="Disordered" evidence="2">
    <location>
        <begin position="1"/>
        <end position="24"/>
    </location>
</feature>
<keyword evidence="1 4" id="KW-0378">Hydrolase</keyword>
<dbReference type="GO" id="GO:0008745">
    <property type="term" value="F:N-acetylmuramoyl-L-alanine amidase activity"/>
    <property type="evidence" value="ECO:0007669"/>
    <property type="project" value="UniProtKB-EC"/>
</dbReference>